<feature type="domain" description="G-protein coupled receptors family 1 profile" evidence="6">
    <location>
        <begin position="1"/>
        <end position="220"/>
    </location>
</feature>
<reference evidence="8" key="1">
    <citation type="submission" date="2017-02" db="UniProtKB">
        <authorList>
            <consortium name="WormBaseParasite"/>
        </authorList>
    </citation>
    <scope>IDENTIFICATION</scope>
</reference>
<dbReference type="PANTHER" id="PTHR47023:SF3">
    <property type="entry name" value="G-PROTEIN COUPLED RECEPTORS FAMILY 1 PROFILE DOMAIN-CONTAINING PROTEIN"/>
    <property type="match status" value="1"/>
</dbReference>
<dbReference type="SUPFAM" id="SSF81321">
    <property type="entry name" value="Family A G protein-coupled receptor-like"/>
    <property type="match status" value="1"/>
</dbReference>
<dbReference type="Proteomes" id="UP000036681">
    <property type="component" value="Unplaced"/>
</dbReference>
<organism evidence="7 8">
    <name type="scientific">Ascaris lumbricoides</name>
    <name type="common">Giant roundworm</name>
    <dbReference type="NCBI Taxonomy" id="6252"/>
    <lineage>
        <taxon>Eukaryota</taxon>
        <taxon>Metazoa</taxon>
        <taxon>Ecdysozoa</taxon>
        <taxon>Nematoda</taxon>
        <taxon>Chromadorea</taxon>
        <taxon>Rhabditida</taxon>
        <taxon>Spirurina</taxon>
        <taxon>Ascaridomorpha</taxon>
        <taxon>Ascaridoidea</taxon>
        <taxon>Ascarididae</taxon>
        <taxon>Ascaris</taxon>
    </lineage>
</organism>
<dbReference type="WBParaSite" id="ALUE_0000485601-mRNA-1">
    <property type="protein sequence ID" value="ALUE_0000485601-mRNA-1"/>
    <property type="gene ID" value="ALUE_0000485601"/>
</dbReference>
<dbReference type="PROSITE" id="PS50262">
    <property type="entry name" value="G_PROTEIN_RECEP_F1_2"/>
    <property type="match status" value="1"/>
</dbReference>
<evidence type="ECO:0000259" key="6">
    <source>
        <dbReference type="PROSITE" id="PS50262"/>
    </source>
</evidence>
<keyword evidence="2 5" id="KW-0812">Transmembrane</keyword>
<keyword evidence="4 5" id="KW-0472">Membrane</keyword>
<dbReference type="GO" id="GO:0008528">
    <property type="term" value="F:G protein-coupled peptide receptor activity"/>
    <property type="evidence" value="ECO:0007669"/>
    <property type="project" value="InterPro"/>
</dbReference>
<evidence type="ECO:0000313" key="7">
    <source>
        <dbReference type="Proteomes" id="UP000036681"/>
    </source>
</evidence>
<dbReference type="InterPro" id="IPR053071">
    <property type="entry name" value="GPCR1-related_rcpt"/>
</dbReference>
<comment type="subcellular location">
    <subcellularLocation>
        <location evidence="1">Membrane</location>
    </subcellularLocation>
</comment>
<dbReference type="AlphaFoldDB" id="A0A0M3HRE2"/>
<feature type="transmembrane region" description="Helical" evidence="5">
    <location>
        <begin position="6"/>
        <end position="25"/>
    </location>
</feature>
<dbReference type="Pfam" id="PF10324">
    <property type="entry name" value="7TM_GPCR_Srw"/>
    <property type="match status" value="1"/>
</dbReference>
<evidence type="ECO:0000256" key="4">
    <source>
        <dbReference type="ARBA" id="ARBA00023136"/>
    </source>
</evidence>
<evidence type="ECO:0000256" key="2">
    <source>
        <dbReference type="ARBA" id="ARBA00022692"/>
    </source>
</evidence>
<evidence type="ECO:0000256" key="5">
    <source>
        <dbReference type="SAM" id="Phobius"/>
    </source>
</evidence>
<protein>
    <submittedName>
        <fullName evidence="8">G_PROTEIN_RECEP_F1_2 domain-containing protein</fullName>
    </submittedName>
</protein>
<feature type="transmembrane region" description="Helical" evidence="5">
    <location>
        <begin position="112"/>
        <end position="134"/>
    </location>
</feature>
<accession>A0A0M3HRE2</accession>
<evidence type="ECO:0000256" key="1">
    <source>
        <dbReference type="ARBA" id="ARBA00004370"/>
    </source>
</evidence>
<dbReference type="GO" id="GO:0016020">
    <property type="term" value="C:membrane"/>
    <property type="evidence" value="ECO:0007669"/>
    <property type="project" value="UniProtKB-SubCell"/>
</dbReference>
<dbReference type="InterPro" id="IPR017452">
    <property type="entry name" value="GPCR_Rhodpsn_7TM"/>
</dbReference>
<name>A0A0M3HRE2_ASCLU</name>
<proteinExistence type="predicted"/>
<feature type="transmembrane region" description="Helical" evidence="5">
    <location>
        <begin position="45"/>
        <end position="63"/>
    </location>
</feature>
<feature type="transmembrane region" description="Helical" evidence="5">
    <location>
        <begin position="203"/>
        <end position="226"/>
    </location>
</feature>
<dbReference type="PANTHER" id="PTHR47023">
    <property type="entry name" value="SEX PEPTIDE RECEPTOR"/>
    <property type="match status" value="1"/>
</dbReference>
<dbReference type="InterPro" id="IPR019427">
    <property type="entry name" value="7TM_GPCR_serpentine_rcpt_Srw"/>
</dbReference>
<evidence type="ECO:0000313" key="8">
    <source>
        <dbReference type="WBParaSite" id="ALUE_0000485601-mRNA-1"/>
    </source>
</evidence>
<keyword evidence="3 5" id="KW-1133">Transmembrane helix</keyword>
<sequence>MELIPFFFNTLITLFTLIIGGQRFIAVHYPLRCARWCRKRTTRRISFCAMLFAFAWTCIQWAAEFRVIYHFCIQVNDEGGGVWAARCFLGHSHLVKAIGTELFVVVYDTSRIVFLKLIPCVVLILLTIQLIRAIKSADSIEISMHRHRSNTSKGSSAKKTTVMLTVIIVMFLVAQLPSVIITGCLKLSDLRPSSAFSICENPHLYAVANIIIIGVHPITFAVYMLMSRRFRSTLRHLLTFRVVAKAEDALFWSSTRANVSHCGISLNGSSERARDVALIRR</sequence>
<keyword evidence="7" id="KW-1185">Reference proteome</keyword>
<dbReference type="Gene3D" id="1.20.1070.10">
    <property type="entry name" value="Rhodopsin 7-helix transmembrane proteins"/>
    <property type="match status" value="1"/>
</dbReference>
<feature type="transmembrane region" description="Helical" evidence="5">
    <location>
        <begin position="162"/>
        <end position="183"/>
    </location>
</feature>
<evidence type="ECO:0000256" key="3">
    <source>
        <dbReference type="ARBA" id="ARBA00022989"/>
    </source>
</evidence>